<protein>
    <submittedName>
        <fullName evidence="6">FAR1-related sequence 5-like protein</fullName>
    </submittedName>
</protein>
<keyword evidence="3" id="KW-0862">Zinc</keyword>
<accession>A0ABQ5DKR1</accession>
<keyword evidence="7" id="KW-1185">Reference proteome</keyword>
<sequence>MSIPFAFDTFGFLASEAMELLSRVQRVMHNNVMTLRSTDVVFIKTRISFQSKKGSGAQLVCPHYLSPQSKSFLIGLVDKAVDTRRGAEEDEDFKTMNSMPILSSVHPIEAKAGKCYTKKIFEIFQKEWIEATNNLTHETKSKSSEQTSYWVGHVNVDKKYWRVVNYRLLDNLDVTCSCAMFETYGVLCKHILYVMKKKHVETLPDHYILPRWTLDCRYKASNASIGIEETSCENGVSALALWYVQANWTKAIEQARDAPTEIKRLNNFLVEFLEDQMIRKKPTELENVYKDTSVGTSQVDMMPQISVRDPVVLTKIKGRPREATKSPQTSLRGKQKKTVTLSICREPWPQQQCGCKRKKKALSLQDK</sequence>
<keyword evidence="2 4" id="KW-0863">Zinc-finger</keyword>
<keyword evidence="1" id="KW-0479">Metal-binding</keyword>
<name>A0ABQ5DKR1_9ASTR</name>
<dbReference type="InterPro" id="IPR006564">
    <property type="entry name" value="Znf_PMZ"/>
</dbReference>
<comment type="caution">
    <text evidence="6">The sequence shown here is derived from an EMBL/GenBank/DDBJ whole genome shotgun (WGS) entry which is preliminary data.</text>
</comment>
<feature type="domain" description="SWIM-type" evidence="5">
    <location>
        <begin position="166"/>
        <end position="199"/>
    </location>
</feature>
<reference evidence="6" key="2">
    <citation type="submission" date="2022-01" db="EMBL/GenBank/DDBJ databases">
        <authorList>
            <person name="Yamashiro T."/>
            <person name="Shiraishi A."/>
            <person name="Satake H."/>
            <person name="Nakayama K."/>
        </authorList>
    </citation>
    <scope>NUCLEOTIDE SEQUENCE</scope>
</reference>
<dbReference type="PANTHER" id="PTHR47718">
    <property type="entry name" value="OS01G0519700 PROTEIN"/>
    <property type="match status" value="1"/>
</dbReference>
<dbReference type="Pfam" id="PF04434">
    <property type="entry name" value="SWIM"/>
    <property type="match status" value="1"/>
</dbReference>
<dbReference type="Proteomes" id="UP001151760">
    <property type="component" value="Unassembled WGS sequence"/>
</dbReference>
<reference evidence="6" key="1">
    <citation type="journal article" date="2022" name="Int. J. Mol. Sci.">
        <title>Draft Genome of Tanacetum Coccineum: Genomic Comparison of Closely Related Tanacetum-Family Plants.</title>
        <authorList>
            <person name="Yamashiro T."/>
            <person name="Shiraishi A."/>
            <person name="Nakayama K."/>
            <person name="Satake H."/>
        </authorList>
    </citation>
    <scope>NUCLEOTIDE SEQUENCE</scope>
</reference>
<dbReference type="SMART" id="SM00575">
    <property type="entry name" value="ZnF_PMZ"/>
    <property type="match status" value="1"/>
</dbReference>
<evidence type="ECO:0000259" key="5">
    <source>
        <dbReference type="PROSITE" id="PS50966"/>
    </source>
</evidence>
<evidence type="ECO:0000256" key="2">
    <source>
        <dbReference type="ARBA" id="ARBA00022771"/>
    </source>
</evidence>
<organism evidence="6 7">
    <name type="scientific">Tanacetum coccineum</name>
    <dbReference type="NCBI Taxonomy" id="301880"/>
    <lineage>
        <taxon>Eukaryota</taxon>
        <taxon>Viridiplantae</taxon>
        <taxon>Streptophyta</taxon>
        <taxon>Embryophyta</taxon>
        <taxon>Tracheophyta</taxon>
        <taxon>Spermatophyta</taxon>
        <taxon>Magnoliopsida</taxon>
        <taxon>eudicotyledons</taxon>
        <taxon>Gunneridae</taxon>
        <taxon>Pentapetalae</taxon>
        <taxon>asterids</taxon>
        <taxon>campanulids</taxon>
        <taxon>Asterales</taxon>
        <taxon>Asteraceae</taxon>
        <taxon>Asteroideae</taxon>
        <taxon>Anthemideae</taxon>
        <taxon>Anthemidinae</taxon>
        <taxon>Tanacetum</taxon>
    </lineage>
</organism>
<dbReference type="PROSITE" id="PS50966">
    <property type="entry name" value="ZF_SWIM"/>
    <property type="match status" value="1"/>
</dbReference>
<dbReference type="PANTHER" id="PTHR47718:SF7">
    <property type="entry name" value="PROTEIN FAR1-RELATED SEQUENCE"/>
    <property type="match status" value="1"/>
</dbReference>
<evidence type="ECO:0000313" key="7">
    <source>
        <dbReference type="Proteomes" id="UP001151760"/>
    </source>
</evidence>
<dbReference type="EMBL" id="BQNB010015395">
    <property type="protein sequence ID" value="GJT39547.1"/>
    <property type="molecule type" value="Genomic_DNA"/>
</dbReference>
<evidence type="ECO:0000256" key="4">
    <source>
        <dbReference type="PROSITE-ProRule" id="PRU00325"/>
    </source>
</evidence>
<gene>
    <name evidence="6" type="ORF">Tco_0939412</name>
</gene>
<evidence type="ECO:0000256" key="3">
    <source>
        <dbReference type="ARBA" id="ARBA00022833"/>
    </source>
</evidence>
<proteinExistence type="predicted"/>
<evidence type="ECO:0000256" key="1">
    <source>
        <dbReference type="ARBA" id="ARBA00022723"/>
    </source>
</evidence>
<evidence type="ECO:0000313" key="6">
    <source>
        <dbReference type="EMBL" id="GJT39547.1"/>
    </source>
</evidence>
<dbReference type="InterPro" id="IPR007527">
    <property type="entry name" value="Znf_SWIM"/>
</dbReference>